<dbReference type="InterPro" id="IPR003192">
    <property type="entry name" value="Porin_LamB"/>
</dbReference>
<organism evidence="11 12">
    <name type="scientific">Klebsiella pneumoniae subsp. ozaenae</name>
    <dbReference type="NCBI Taxonomy" id="574"/>
    <lineage>
        <taxon>Bacteria</taxon>
        <taxon>Pseudomonadati</taxon>
        <taxon>Pseudomonadota</taxon>
        <taxon>Gammaproteobacteria</taxon>
        <taxon>Enterobacterales</taxon>
        <taxon>Enterobacteriaceae</taxon>
        <taxon>Klebsiella/Raoultella group</taxon>
        <taxon>Klebsiella</taxon>
        <taxon>Klebsiella pneumoniae complex</taxon>
    </lineage>
</organism>
<evidence type="ECO:0000256" key="6">
    <source>
        <dbReference type="ARBA" id="ARBA00023065"/>
    </source>
</evidence>
<evidence type="ECO:0000256" key="8">
    <source>
        <dbReference type="ARBA" id="ARBA00023136"/>
    </source>
</evidence>
<dbReference type="Gene3D" id="2.40.170.10">
    <property type="entry name" value="Porin, LamB type"/>
    <property type="match status" value="1"/>
</dbReference>
<dbReference type="PANTHER" id="PTHR38762">
    <property type="entry name" value="CRYPTIC OUTER MEMBRANE PORIN BGLH-RELATED"/>
    <property type="match status" value="1"/>
</dbReference>
<reference evidence="11 12" key="1">
    <citation type="submission" date="2018-06" db="EMBL/GenBank/DDBJ databases">
        <authorList>
            <consortium name="Pathogen Informatics"/>
            <person name="Doyle S."/>
        </authorList>
    </citation>
    <scope>NUCLEOTIDE SEQUENCE [LARGE SCALE GENOMIC DNA]</scope>
    <source>
        <strain evidence="11 12">NCTC10313</strain>
    </source>
</reference>
<dbReference type="GO" id="GO:0006811">
    <property type="term" value="P:monoatomic ion transport"/>
    <property type="evidence" value="ECO:0007669"/>
    <property type="project" value="UniProtKB-KW"/>
</dbReference>
<evidence type="ECO:0000256" key="2">
    <source>
        <dbReference type="ARBA" id="ARBA00007055"/>
    </source>
</evidence>
<dbReference type="STRING" id="1218098.GCA_001598715_02189"/>
<keyword evidence="5" id="KW-0812">Transmembrane</keyword>
<dbReference type="InterPro" id="IPR036998">
    <property type="entry name" value="Porin_LamB_sf"/>
</dbReference>
<keyword evidence="3" id="KW-0813">Transport</keyword>
<dbReference type="GO" id="GO:0015144">
    <property type="term" value="F:carbohydrate transmembrane transporter activity"/>
    <property type="evidence" value="ECO:0007669"/>
    <property type="project" value="TreeGrafter"/>
</dbReference>
<dbReference type="AlphaFoldDB" id="A0A378B6Y7"/>
<evidence type="ECO:0000256" key="9">
    <source>
        <dbReference type="ARBA" id="ARBA00023237"/>
    </source>
</evidence>
<keyword evidence="7" id="KW-0626">Porin</keyword>
<dbReference type="Proteomes" id="UP000254487">
    <property type="component" value="Unassembled WGS sequence"/>
</dbReference>
<comment type="subcellular location">
    <subcellularLocation>
        <location evidence="1">Cell outer membrane</location>
        <topology evidence="1">Multi-pass membrane protein</topology>
    </subcellularLocation>
</comment>
<dbReference type="GO" id="GO:0046930">
    <property type="term" value="C:pore complex"/>
    <property type="evidence" value="ECO:0007669"/>
    <property type="project" value="UniProtKB-KW"/>
</dbReference>
<keyword evidence="6" id="KW-0406">Ion transport</keyword>
<dbReference type="Pfam" id="PF02264">
    <property type="entry name" value="LamB"/>
    <property type="match status" value="1"/>
</dbReference>
<evidence type="ECO:0000256" key="10">
    <source>
        <dbReference type="SAM" id="MobiDB-lite"/>
    </source>
</evidence>
<protein>
    <submittedName>
        <fullName evidence="11">Maltoporin</fullName>
    </submittedName>
</protein>
<keyword evidence="8" id="KW-0472">Membrane</keyword>
<evidence type="ECO:0000256" key="4">
    <source>
        <dbReference type="ARBA" id="ARBA00022452"/>
    </source>
</evidence>
<dbReference type="GO" id="GO:0015774">
    <property type="term" value="P:polysaccharide transport"/>
    <property type="evidence" value="ECO:0007669"/>
    <property type="project" value="TreeGrafter"/>
</dbReference>
<dbReference type="EMBL" id="UGLW01000003">
    <property type="protein sequence ID" value="STV30778.1"/>
    <property type="molecule type" value="Genomic_DNA"/>
</dbReference>
<evidence type="ECO:0000256" key="1">
    <source>
        <dbReference type="ARBA" id="ARBA00004571"/>
    </source>
</evidence>
<dbReference type="GO" id="GO:0009279">
    <property type="term" value="C:cell outer membrane"/>
    <property type="evidence" value="ECO:0007669"/>
    <property type="project" value="UniProtKB-SubCell"/>
</dbReference>
<evidence type="ECO:0000313" key="11">
    <source>
        <dbReference type="EMBL" id="STV30778.1"/>
    </source>
</evidence>
<sequence>MVSSCGRSEAQDRGATAGPKTAVKPDAVLVKNQQPVTDGAPAYSAMTLKDFSKFVKDEIGFSYNGYFRSGWGTASHGSPKSWAIGSLGRLGNEYSGWFDLQLKQRVFQEGDKRVDAIVMLDGNVGQQYSTGWFGDNAGGENYIQFSDMYVNTKGFLPFAPEADFWVGKHGAPKIEIQMLDWKTQRTDAAAGVGLENWQVGAGKFDIALIREDVDDYDRSLSNKQQINTNTLDVRYKEIPLWDKSQPDG</sequence>
<name>A0A378B6Y7_KLEPO</name>
<dbReference type="InterPro" id="IPR050286">
    <property type="entry name" value="G_neg_Bact_CarbUptk_Porin"/>
</dbReference>
<comment type="similarity">
    <text evidence="2">Belongs to the porin LamB (TC 1.B.3) family.</text>
</comment>
<keyword evidence="4" id="KW-1134">Transmembrane beta strand</keyword>
<evidence type="ECO:0000256" key="3">
    <source>
        <dbReference type="ARBA" id="ARBA00022448"/>
    </source>
</evidence>
<evidence type="ECO:0000256" key="7">
    <source>
        <dbReference type="ARBA" id="ARBA00023114"/>
    </source>
</evidence>
<evidence type="ECO:0000313" key="12">
    <source>
        <dbReference type="Proteomes" id="UP000254487"/>
    </source>
</evidence>
<keyword evidence="9" id="KW-0998">Cell outer membrane</keyword>
<gene>
    <name evidence="11" type="primary">bglH_4</name>
    <name evidence="11" type="ORF">NCTC10313_06979</name>
</gene>
<evidence type="ECO:0000256" key="5">
    <source>
        <dbReference type="ARBA" id="ARBA00022692"/>
    </source>
</evidence>
<dbReference type="GO" id="GO:0015288">
    <property type="term" value="F:porin activity"/>
    <property type="evidence" value="ECO:0007669"/>
    <property type="project" value="UniProtKB-KW"/>
</dbReference>
<dbReference type="SUPFAM" id="SSF56935">
    <property type="entry name" value="Porins"/>
    <property type="match status" value="1"/>
</dbReference>
<dbReference type="PANTHER" id="PTHR38762:SF1">
    <property type="entry name" value="CRYPTIC OUTER MEMBRANE PORIN BGLH-RELATED"/>
    <property type="match status" value="1"/>
</dbReference>
<accession>A0A378B6Y7</accession>
<feature type="region of interest" description="Disordered" evidence="10">
    <location>
        <begin position="1"/>
        <end position="22"/>
    </location>
</feature>
<proteinExistence type="inferred from homology"/>